<dbReference type="GO" id="GO:0006352">
    <property type="term" value="P:DNA-templated transcription initiation"/>
    <property type="evidence" value="ECO:0007669"/>
    <property type="project" value="InterPro"/>
</dbReference>
<feature type="domain" description="RNA polymerase sigma factor 70 region 4 type 2" evidence="5">
    <location>
        <begin position="106"/>
        <end position="158"/>
    </location>
</feature>
<evidence type="ECO:0000256" key="2">
    <source>
        <dbReference type="ARBA" id="ARBA00023015"/>
    </source>
</evidence>
<name>A0A6L9UD71_9HYPH</name>
<dbReference type="NCBIfam" id="TIGR02937">
    <property type="entry name" value="sigma70-ECF"/>
    <property type="match status" value="1"/>
</dbReference>
<dbReference type="GO" id="GO:0003677">
    <property type="term" value="F:DNA binding"/>
    <property type="evidence" value="ECO:0007669"/>
    <property type="project" value="InterPro"/>
</dbReference>
<evidence type="ECO:0000256" key="1">
    <source>
        <dbReference type="ARBA" id="ARBA00010641"/>
    </source>
</evidence>
<dbReference type="EMBL" id="WUEY01000010">
    <property type="protein sequence ID" value="NEI72147.1"/>
    <property type="molecule type" value="Genomic_DNA"/>
</dbReference>
<keyword evidence="4" id="KW-0804">Transcription</keyword>
<dbReference type="GO" id="GO:0016987">
    <property type="term" value="F:sigma factor activity"/>
    <property type="evidence" value="ECO:0007669"/>
    <property type="project" value="UniProtKB-KW"/>
</dbReference>
<keyword evidence="3" id="KW-0731">Sigma factor</keyword>
<organism evidence="6 7">
    <name type="scientific">Rhizobium lusitanum</name>
    <dbReference type="NCBI Taxonomy" id="293958"/>
    <lineage>
        <taxon>Bacteria</taxon>
        <taxon>Pseudomonadati</taxon>
        <taxon>Pseudomonadota</taxon>
        <taxon>Alphaproteobacteria</taxon>
        <taxon>Hyphomicrobiales</taxon>
        <taxon>Rhizobiaceae</taxon>
        <taxon>Rhizobium/Agrobacterium group</taxon>
        <taxon>Rhizobium</taxon>
    </lineage>
</organism>
<dbReference type="InterPro" id="IPR036388">
    <property type="entry name" value="WH-like_DNA-bd_sf"/>
</dbReference>
<evidence type="ECO:0000259" key="5">
    <source>
        <dbReference type="Pfam" id="PF08281"/>
    </source>
</evidence>
<dbReference type="PANTHER" id="PTHR43133">
    <property type="entry name" value="RNA POLYMERASE ECF-TYPE SIGMA FACTO"/>
    <property type="match status" value="1"/>
</dbReference>
<dbReference type="SUPFAM" id="SSF88659">
    <property type="entry name" value="Sigma3 and sigma4 domains of RNA polymerase sigma factors"/>
    <property type="match status" value="1"/>
</dbReference>
<evidence type="ECO:0000256" key="4">
    <source>
        <dbReference type="ARBA" id="ARBA00023163"/>
    </source>
</evidence>
<protein>
    <submittedName>
        <fullName evidence="6">Sigma-70 family RNA polymerase sigma factor</fullName>
    </submittedName>
</protein>
<dbReference type="InterPro" id="IPR013249">
    <property type="entry name" value="RNA_pol_sigma70_r4_t2"/>
</dbReference>
<gene>
    <name evidence="6" type="ORF">GR212_21405</name>
</gene>
<dbReference type="RefSeq" id="WP_163989159.1">
    <property type="nucleotide sequence ID" value="NZ_WUEY01000010.1"/>
</dbReference>
<accession>A0A6L9UD71</accession>
<dbReference type="Gene3D" id="1.10.1740.10">
    <property type="match status" value="1"/>
</dbReference>
<evidence type="ECO:0000256" key="3">
    <source>
        <dbReference type="ARBA" id="ARBA00023082"/>
    </source>
</evidence>
<dbReference type="Gene3D" id="1.10.10.10">
    <property type="entry name" value="Winged helix-like DNA-binding domain superfamily/Winged helix DNA-binding domain"/>
    <property type="match status" value="1"/>
</dbReference>
<dbReference type="CDD" id="cd06171">
    <property type="entry name" value="Sigma70_r4"/>
    <property type="match status" value="1"/>
</dbReference>
<dbReference type="InterPro" id="IPR013325">
    <property type="entry name" value="RNA_pol_sigma_r2"/>
</dbReference>
<dbReference type="InterPro" id="IPR039425">
    <property type="entry name" value="RNA_pol_sigma-70-like"/>
</dbReference>
<comment type="caution">
    <text evidence="6">The sequence shown here is derived from an EMBL/GenBank/DDBJ whole genome shotgun (WGS) entry which is preliminary data.</text>
</comment>
<dbReference type="Pfam" id="PF08281">
    <property type="entry name" value="Sigma70_r4_2"/>
    <property type="match status" value="1"/>
</dbReference>
<dbReference type="InterPro" id="IPR014284">
    <property type="entry name" value="RNA_pol_sigma-70_dom"/>
</dbReference>
<evidence type="ECO:0000313" key="7">
    <source>
        <dbReference type="Proteomes" id="UP000483035"/>
    </source>
</evidence>
<proteinExistence type="inferred from homology"/>
<comment type="similarity">
    <text evidence="1">Belongs to the sigma-70 factor family. ECF subfamily.</text>
</comment>
<dbReference type="AlphaFoldDB" id="A0A6L9UD71"/>
<keyword evidence="2" id="KW-0805">Transcription regulation</keyword>
<dbReference type="PANTHER" id="PTHR43133:SF63">
    <property type="entry name" value="RNA POLYMERASE SIGMA FACTOR FECI-RELATED"/>
    <property type="match status" value="1"/>
</dbReference>
<dbReference type="InterPro" id="IPR013324">
    <property type="entry name" value="RNA_pol_sigma_r3/r4-like"/>
</dbReference>
<dbReference type="Proteomes" id="UP000483035">
    <property type="component" value="Unassembled WGS sequence"/>
</dbReference>
<reference evidence="6 7" key="1">
    <citation type="submission" date="2019-12" db="EMBL/GenBank/DDBJ databases">
        <title>Rhizobium genotypes associated with high levels of biological nitrogen fixation by grain legumes in a temperate-maritime cropping system.</title>
        <authorList>
            <person name="Maluk M."/>
            <person name="Francesc Ferrando Molina F."/>
            <person name="Lopez Del Egido L."/>
            <person name="Lafos M."/>
            <person name="Langarica-Fuentes A."/>
            <person name="Gebre Yohannes G."/>
            <person name="Young M.W."/>
            <person name="Martin P."/>
            <person name="Gantlett R."/>
            <person name="Kenicer G."/>
            <person name="Hawes C."/>
            <person name="Begg G.S."/>
            <person name="Quilliam R.S."/>
            <person name="Squire G.R."/>
            <person name="Poole P.S."/>
            <person name="Young P.W."/>
            <person name="Iannetta P.M."/>
            <person name="James E.K."/>
        </authorList>
    </citation>
    <scope>NUCLEOTIDE SEQUENCE [LARGE SCALE GENOMIC DNA]</scope>
    <source>
        <strain evidence="6 7">JHI1118</strain>
    </source>
</reference>
<dbReference type="SUPFAM" id="SSF88946">
    <property type="entry name" value="Sigma2 domain of RNA polymerase sigma factors"/>
    <property type="match status" value="1"/>
</dbReference>
<sequence>MTTKQSEIESLYASERGRLERLAGRKVGRSNAADVVQDVFAAVWSRAMEHITLTPAYLSRATQYMAISQFRAEQRHERILGGLREEQYAPPVIQPDQIVAARQEVRQLQTAIAGLPERTRQVFLLNRLHNCTYDEIAFALNISYSTVEREIARALLACKNAP</sequence>
<evidence type="ECO:0000313" key="6">
    <source>
        <dbReference type="EMBL" id="NEI72147.1"/>
    </source>
</evidence>